<dbReference type="Proteomes" id="UP001235939">
    <property type="component" value="Chromosome 01"/>
</dbReference>
<dbReference type="InterPro" id="IPR013783">
    <property type="entry name" value="Ig-like_fold"/>
</dbReference>
<organism evidence="5 6">
    <name type="scientific">Cordylochernes scorpioides</name>
    <dbReference type="NCBI Taxonomy" id="51811"/>
    <lineage>
        <taxon>Eukaryota</taxon>
        <taxon>Metazoa</taxon>
        <taxon>Ecdysozoa</taxon>
        <taxon>Arthropoda</taxon>
        <taxon>Chelicerata</taxon>
        <taxon>Arachnida</taxon>
        <taxon>Pseudoscorpiones</taxon>
        <taxon>Cheliferoidea</taxon>
        <taxon>Chernetidae</taxon>
        <taxon>Cordylochernes</taxon>
    </lineage>
</organism>
<dbReference type="InterPro" id="IPR003598">
    <property type="entry name" value="Ig_sub2"/>
</dbReference>
<dbReference type="InterPro" id="IPR007110">
    <property type="entry name" value="Ig-like_dom"/>
</dbReference>
<dbReference type="SMART" id="SM00409">
    <property type="entry name" value="IG"/>
    <property type="match status" value="2"/>
</dbReference>
<evidence type="ECO:0000259" key="4">
    <source>
        <dbReference type="PROSITE" id="PS50835"/>
    </source>
</evidence>
<dbReference type="InterPro" id="IPR036179">
    <property type="entry name" value="Ig-like_dom_sf"/>
</dbReference>
<keyword evidence="6" id="KW-1185">Reference proteome</keyword>
<gene>
    <name evidence="5" type="ORF">LAZ67_1007786</name>
</gene>
<dbReference type="InterPro" id="IPR013098">
    <property type="entry name" value="Ig_I-set"/>
</dbReference>
<evidence type="ECO:0000256" key="2">
    <source>
        <dbReference type="ARBA" id="ARBA00023157"/>
    </source>
</evidence>
<dbReference type="Gene3D" id="2.60.40.10">
    <property type="entry name" value="Immunoglobulins"/>
    <property type="match status" value="2"/>
</dbReference>
<dbReference type="Pfam" id="PF13927">
    <property type="entry name" value="Ig_3"/>
    <property type="match status" value="1"/>
</dbReference>
<protein>
    <recommendedName>
        <fullName evidence="4">Ig-like domain-containing protein</fullName>
    </recommendedName>
</protein>
<dbReference type="PANTHER" id="PTHR45080">
    <property type="entry name" value="CONTACTIN 5"/>
    <property type="match status" value="1"/>
</dbReference>
<evidence type="ECO:0000256" key="1">
    <source>
        <dbReference type="ARBA" id="ARBA00022729"/>
    </source>
</evidence>
<keyword evidence="2" id="KW-1015">Disulfide bond</keyword>
<dbReference type="EMBL" id="CP092863">
    <property type="protein sequence ID" value="UYV62097.1"/>
    <property type="molecule type" value="Genomic_DNA"/>
</dbReference>
<dbReference type="InterPro" id="IPR050958">
    <property type="entry name" value="Cell_Adh-Cytoskel_Orgn"/>
</dbReference>
<feature type="domain" description="Ig-like" evidence="4">
    <location>
        <begin position="27"/>
        <end position="118"/>
    </location>
</feature>
<proteinExistence type="predicted"/>
<name>A0ABY6JZI6_9ARAC</name>
<feature type="domain" description="Ig-like" evidence="4">
    <location>
        <begin position="123"/>
        <end position="205"/>
    </location>
</feature>
<dbReference type="PROSITE" id="PS50835">
    <property type="entry name" value="IG_LIKE"/>
    <property type="match status" value="2"/>
</dbReference>
<dbReference type="InterPro" id="IPR003599">
    <property type="entry name" value="Ig_sub"/>
</dbReference>
<reference evidence="5 6" key="1">
    <citation type="submission" date="2022-01" db="EMBL/GenBank/DDBJ databases">
        <title>A chromosomal length assembly of Cordylochernes scorpioides.</title>
        <authorList>
            <person name="Zeh D."/>
            <person name="Zeh J."/>
        </authorList>
    </citation>
    <scope>NUCLEOTIDE SEQUENCE [LARGE SCALE GENOMIC DNA]</scope>
    <source>
        <strain evidence="5">IN4F17</strain>
        <tissue evidence="5">Whole Body</tissue>
    </source>
</reference>
<evidence type="ECO:0000313" key="6">
    <source>
        <dbReference type="Proteomes" id="UP001235939"/>
    </source>
</evidence>
<dbReference type="SMART" id="SM00408">
    <property type="entry name" value="IGc2"/>
    <property type="match status" value="2"/>
</dbReference>
<keyword evidence="1" id="KW-0732">Signal</keyword>
<dbReference type="Pfam" id="PF07679">
    <property type="entry name" value="I-set"/>
    <property type="match status" value="1"/>
</dbReference>
<dbReference type="PANTHER" id="PTHR45080:SF8">
    <property type="entry name" value="IG-LIKE DOMAIN-CONTAINING PROTEIN"/>
    <property type="match status" value="1"/>
</dbReference>
<sequence length="235" mass="26364">MRPIYRYLYQLRVLEIYLNWFYLLEPPQIQPFGFPKDLKPGDKTPLMCAVVKGQPPFTFTWQKNGVMLDTKSVTNVRIVNNDMFSTMFFDPVDSSSGGNYTCEVKNRQGRDSHTATLTIQAPPEWIQPTLSDTTALEGGSVTLTCRAKGFPEPTVRWSRVDDSQRDLGNSSVLVFNPVERVHAGKYRCTADNGLGPPLQHTVTLTVHCEYAILITAPPHSSGIVPWILSLFGEVQ</sequence>
<evidence type="ECO:0000256" key="3">
    <source>
        <dbReference type="ARBA" id="ARBA00023319"/>
    </source>
</evidence>
<keyword evidence="3" id="KW-0393">Immunoglobulin domain</keyword>
<dbReference type="SUPFAM" id="SSF48726">
    <property type="entry name" value="Immunoglobulin"/>
    <property type="match status" value="2"/>
</dbReference>
<accession>A0ABY6JZI6</accession>
<evidence type="ECO:0000313" key="5">
    <source>
        <dbReference type="EMBL" id="UYV62097.1"/>
    </source>
</evidence>